<evidence type="ECO:0000256" key="6">
    <source>
        <dbReference type="ARBA" id="ARBA00022989"/>
    </source>
</evidence>
<evidence type="ECO:0000256" key="5">
    <source>
        <dbReference type="ARBA" id="ARBA00022781"/>
    </source>
</evidence>
<dbReference type="InParanoid" id="A0A078B114"/>
<comment type="similarity">
    <text evidence="2">Belongs to the V-ATPase e1/e2 subunit family.</text>
</comment>
<dbReference type="OrthoDB" id="1508846at2759"/>
<dbReference type="Proteomes" id="UP000039865">
    <property type="component" value="Unassembled WGS sequence"/>
</dbReference>
<dbReference type="InterPro" id="IPR008389">
    <property type="entry name" value="ATPase_V0-cplx_e1/e2_su"/>
</dbReference>
<protein>
    <submittedName>
        <fullName evidence="10">Hydrogen-transporting atp synthase</fullName>
    </submittedName>
</protein>
<comment type="subcellular location">
    <subcellularLocation>
        <location evidence="1">Membrane</location>
        <topology evidence="1">Multi-pass membrane protein</topology>
    </subcellularLocation>
</comment>
<name>A0A078B114_STYLE</name>
<feature type="transmembrane region" description="Helical" evidence="9">
    <location>
        <begin position="45"/>
        <end position="68"/>
    </location>
</feature>
<sequence>MGKKEDGLWQGTLIFITIFVFGAAILGQYVYSVTKERSQARDNRLMTFGLVFMGTFCMWILWICTYMHQMYPLVKPELV</sequence>
<evidence type="ECO:0000256" key="8">
    <source>
        <dbReference type="ARBA" id="ARBA00023136"/>
    </source>
</evidence>
<evidence type="ECO:0000313" key="10">
    <source>
        <dbReference type="EMBL" id="CDW86778.1"/>
    </source>
</evidence>
<gene>
    <name evidence="10" type="primary">Contig7132.g7624</name>
    <name evidence="10" type="ORF">STYLEM_15876</name>
</gene>
<proteinExistence type="inferred from homology"/>
<accession>A0A078B114</accession>
<dbReference type="AlphaFoldDB" id="A0A078B114"/>
<dbReference type="GO" id="GO:0046961">
    <property type="term" value="F:proton-transporting ATPase activity, rotational mechanism"/>
    <property type="evidence" value="ECO:0007669"/>
    <property type="project" value="InterPro"/>
</dbReference>
<dbReference type="EMBL" id="CCKQ01014972">
    <property type="protein sequence ID" value="CDW86778.1"/>
    <property type="molecule type" value="Genomic_DNA"/>
</dbReference>
<dbReference type="GO" id="GO:0033179">
    <property type="term" value="C:proton-transporting V-type ATPase, V0 domain"/>
    <property type="evidence" value="ECO:0007669"/>
    <property type="project" value="InterPro"/>
</dbReference>
<keyword evidence="7" id="KW-0406">Ion transport</keyword>
<keyword evidence="3" id="KW-0813">Transport</keyword>
<evidence type="ECO:0000256" key="1">
    <source>
        <dbReference type="ARBA" id="ARBA00004141"/>
    </source>
</evidence>
<evidence type="ECO:0000256" key="2">
    <source>
        <dbReference type="ARBA" id="ARBA00008328"/>
    </source>
</evidence>
<keyword evidence="6 9" id="KW-1133">Transmembrane helix</keyword>
<evidence type="ECO:0000256" key="9">
    <source>
        <dbReference type="SAM" id="Phobius"/>
    </source>
</evidence>
<evidence type="ECO:0000256" key="4">
    <source>
        <dbReference type="ARBA" id="ARBA00022692"/>
    </source>
</evidence>
<keyword evidence="11" id="KW-1185">Reference proteome</keyword>
<feature type="transmembrane region" description="Helical" evidence="9">
    <location>
        <begin position="12"/>
        <end position="33"/>
    </location>
</feature>
<evidence type="ECO:0000313" key="11">
    <source>
        <dbReference type="Proteomes" id="UP000039865"/>
    </source>
</evidence>
<dbReference type="Pfam" id="PF05493">
    <property type="entry name" value="ATP_synt_H"/>
    <property type="match status" value="1"/>
</dbReference>
<reference evidence="10 11" key="1">
    <citation type="submission" date="2014-06" db="EMBL/GenBank/DDBJ databases">
        <authorList>
            <person name="Swart Estienne"/>
        </authorList>
    </citation>
    <scope>NUCLEOTIDE SEQUENCE [LARGE SCALE GENOMIC DNA]</scope>
    <source>
        <strain evidence="10 11">130c</strain>
    </source>
</reference>
<dbReference type="OMA" id="CMWILWI"/>
<organism evidence="10 11">
    <name type="scientific">Stylonychia lemnae</name>
    <name type="common">Ciliate</name>
    <dbReference type="NCBI Taxonomy" id="5949"/>
    <lineage>
        <taxon>Eukaryota</taxon>
        <taxon>Sar</taxon>
        <taxon>Alveolata</taxon>
        <taxon>Ciliophora</taxon>
        <taxon>Intramacronucleata</taxon>
        <taxon>Spirotrichea</taxon>
        <taxon>Stichotrichia</taxon>
        <taxon>Sporadotrichida</taxon>
        <taxon>Oxytrichidae</taxon>
        <taxon>Stylonychinae</taxon>
        <taxon>Stylonychia</taxon>
    </lineage>
</organism>
<keyword evidence="8 9" id="KW-0472">Membrane</keyword>
<keyword evidence="5" id="KW-0375">Hydrogen ion transport</keyword>
<evidence type="ECO:0000256" key="7">
    <source>
        <dbReference type="ARBA" id="ARBA00023065"/>
    </source>
</evidence>
<evidence type="ECO:0000256" key="3">
    <source>
        <dbReference type="ARBA" id="ARBA00022448"/>
    </source>
</evidence>
<keyword evidence="4 9" id="KW-0812">Transmembrane</keyword>